<name>A0AA47N212_MERPO</name>
<dbReference type="EMBL" id="JAOPHQ010001428">
    <property type="protein sequence ID" value="KAK0150938.1"/>
    <property type="molecule type" value="Genomic_DNA"/>
</dbReference>
<keyword evidence="3" id="KW-1185">Reference proteome</keyword>
<organism evidence="2 3">
    <name type="scientific">Merluccius polli</name>
    <name type="common">Benguela hake</name>
    <name type="synonym">Merluccius cadenati</name>
    <dbReference type="NCBI Taxonomy" id="89951"/>
    <lineage>
        <taxon>Eukaryota</taxon>
        <taxon>Metazoa</taxon>
        <taxon>Chordata</taxon>
        <taxon>Craniata</taxon>
        <taxon>Vertebrata</taxon>
        <taxon>Euteleostomi</taxon>
        <taxon>Actinopterygii</taxon>
        <taxon>Neopterygii</taxon>
        <taxon>Teleostei</taxon>
        <taxon>Neoteleostei</taxon>
        <taxon>Acanthomorphata</taxon>
        <taxon>Zeiogadaria</taxon>
        <taxon>Gadariae</taxon>
        <taxon>Gadiformes</taxon>
        <taxon>Gadoidei</taxon>
        <taxon>Merlucciidae</taxon>
        <taxon>Merluccius</taxon>
    </lineage>
</organism>
<reference evidence="2" key="1">
    <citation type="journal article" date="2023" name="Front. Mar. Sci.">
        <title>A new Merluccius polli reference genome to investigate the effects of global change in West African waters.</title>
        <authorList>
            <person name="Mateo J.L."/>
            <person name="Blanco-Fernandez C."/>
            <person name="Garcia-Vazquez E."/>
            <person name="Machado-Schiaffino G."/>
        </authorList>
    </citation>
    <scope>NUCLEOTIDE SEQUENCE</scope>
    <source>
        <strain evidence="2">C29</strain>
        <tissue evidence="2">Fin</tissue>
    </source>
</reference>
<proteinExistence type="predicted"/>
<dbReference type="Proteomes" id="UP001174136">
    <property type="component" value="Unassembled WGS sequence"/>
</dbReference>
<feature type="region of interest" description="Disordered" evidence="1">
    <location>
        <begin position="1"/>
        <end position="41"/>
    </location>
</feature>
<dbReference type="AlphaFoldDB" id="A0AA47N212"/>
<accession>A0AA47N212</accession>
<feature type="region of interest" description="Disordered" evidence="1">
    <location>
        <begin position="81"/>
        <end position="108"/>
    </location>
</feature>
<gene>
    <name evidence="2" type="ORF">N1851_007976</name>
</gene>
<evidence type="ECO:0000313" key="2">
    <source>
        <dbReference type="EMBL" id="KAK0150938.1"/>
    </source>
</evidence>
<evidence type="ECO:0000256" key="1">
    <source>
        <dbReference type="SAM" id="MobiDB-lite"/>
    </source>
</evidence>
<sequence>MDMQTTTDTKHISNQTYAHAPRDYLGRPVPPSLRESKGRTAKSQLFSVLAPLWRTDLPADVRTAESETTCFRKRLKTHLFRAHLDPAEPPSSSPPPLPRIKPPQKENK</sequence>
<comment type="caution">
    <text evidence="2">The sequence shown here is derived from an EMBL/GenBank/DDBJ whole genome shotgun (WGS) entry which is preliminary data.</text>
</comment>
<feature type="compositionally biased region" description="Pro residues" evidence="1">
    <location>
        <begin position="87"/>
        <end position="101"/>
    </location>
</feature>
<protein>
    <submittedName>
        <fullName evidence="2">Uncharacterized protein</fullName>
    </submittedName>
</protein>
<evidence type="ECO:0000313" key="3">
    <source>
        <dbReference type="Proteomes" id="UP001174136"/>
    </source>
</evidence>
<feature type="compositionally biased region" description="Polar residues" evidence="1">
    <location>
        <begin position="1"/>
        <end position="17"/>
    </location>
</feature>